<sequence length="501" mass="55440">MESYPIICQYLFCKSILVLSIVTLSTPIKPYQPDDKSFSTKIKADTCPSPVKNYFDSSTSISKFCDFSASFPYYSDDQPLFCNGLFDLHSSLCAVLASTNNSFGDSPTNSLVVNQTENVADFCKKWKTQSEEGLTSELFNQHSFSVITKKCRRVCGTIEAEEKVKQMCPLLLRGSQILLEMRKLSQESDLRKESISKSVSSVGEIPSAANNKNVNQGNLEAKEAKPSNTASIPTAVGTSENVGELSPVKDEVIETPDNLEEASKKLNEGSEFKEPPPSSTKDDVEKTLPNKEISSKPQDSSPKRTDMDPLLTAVNGPPIEELNPGIDPERQNPLPLEEIDNEGKVESLNRTPEGDRKNPLGRPDVNNGNVQHDNKLEDPNLNPSKAKTDIQDPNYEDDEDINNQNSVAELLSSKKEFPESDVFVEAEDSKFFQCFMIISAAFILGYVAIVNKKKLIALIVEGRRSSTKRRHHSASYSKLDSNLEEALSSNHTAVFSSQVLY</sequence>
<dbReference type="EMBL" id="OU963863">
    <property type="protein sequence ID" value="CAH0385692.1"/>
    <property type="molecule type" value="Genomic_DNA"/>
</dbReference>
<feature type="signal peptide" evidence="3">
    <location>
        <begin position="1"/>
        <end position="27"/>
    </location>
</feature>
<dbReference type="AlphaFoldDB" id="A0A9P0A6M2"/>
<feature type="compositionally biased region" description="Polar residues" evidence="1">
    <location>
        <begin position="208"/>
        <end position="218"/>
    </location>
</feature>
<gene>
    <name evidence="4" type="ORF">BEMITA_LOCUS4892</name>
</gene>
<feature type="compositionally biased region" description="Polar residues" evidence="1">
    <location>
        <begin position="226"/>
        <end position="241"/>
    </location>
</feature>
<keyword evidence="2" id="KW-1133">Transmembrane helix</keyword>
<dbReference type="PANTHER" id="PTHR16502">
    <property type="entry name" value="KERATINOCYTE-ASSOCIATED TRANSMEMBRANE PROTEIN 2"/>
    <property type="match status" value="1"/>
</dbReference>
<dbReference type="InterPro" id="IPR037645">
    <property type="entry name" value="KCT2"/>
</dbReference>
<keyword evidence="5" id="KW-1185">Reference proteome</keyword>
<feature type="compositionally biased region" description="Basic and acidic residues" evidence="1">
    <location>
        <begin position="261"/>
        <end position="289"/>
    </location>
</feature>
<evidence type="ECO:0000256" key="1">
    <source>
        <dbReference type="SAM" id="MobiDB-lite"/>
    </source>
</evidence>
<feature type="compositionally biased region" description="Basic and acidic residues" evidence="1">
    <location>
        <begin position="341"/>
        <end position="358"/>
    </location>
</feature>
<evidence type="ECO:0000256" key="2">
    <source>
        <dbReference type="SAM" id="Phobius"/>
    </source>
</evidence>
<feature type="region of interest" description="Disordered" evidence="1">
    <location>
        <begin position="199"/>
        <end position="399"/>
    </location>
</feature>
<proteinExistence type="predicted"/>
<keyword evidence="3" id="KW-0732">Signal</keyword>
<dbReference type="Proteomes" id="UP001152759">
    <property type="component" value="Chromosome 2"/>
</dbReference>
<evidence type="ECO:0000256" key="3">
    <source>
        <dbReference type="SAM" id="SignalP"/>
    </source>
</evidence>
<feature type="chain" id="PRO_5040238662" evidence="3">
    <location>
        <begin position="28"/>
        <end position="501"/>
    </location>
</feature>
<feature type="transmembrane region" description="Helical" evidence="2">
    <location>
        <begin position="430"/>
        <end position="449"/>
    </location>
</feature>
<dbReference type="Pfam" id="PF17818">
    <property type="entry name" value="KCT2"/>
    <property type="match status" value="1"/>
</dbReference>
<keyword evidence="2" id="KW-0472">Membrane</keyword>
<keyword evidence="2" id="KW-0812">Transmembrane</keyword>
<protein>
    <submittedName>
        <fullName evidence="4">Uncharacterized protein</fullName>
    </submittedName>
</protein>
<evidence type="ECO:0000313" key="5">
    <source>
        <dbReference type="Proteomes" id="UP001152759"/>
    </source>
</evidence>
<dbReference type="PANTHER" id="PTHR16502:SF0">
    <property type="entry name" value="KERATINOCYTE-ASSOCIATED TRANSMEMBRANE PROTEIN 2"/>
    <property type="match status" value="1"/>
</dbReference>
<accession>A0A9P0A6M2</accession>
<organism evidence="4 5">
    <name type="scientific">Bemisia tabaci</name>
    <name type="common">Sweetpotato whitefly</name>
    <name type="synonym">Aleurodes tabaci</name>
    <dbReference type="NCBI Taxonomy" id="7038"/>
    <lineage>
        <taxon>Eukaryota</taxon>
        <taxon>Metazoa</taxon>
        <taxon>Ecdysozoa</taxon>
        <taxon>Arthropoda</taxon>
        <taxon>Hexapoda</taxon>
        <taxon>Insecta</taxon>
        <taxon>Pterygota</taxon>
        <taxon>Neoptera</taxon>
        <taxon>Paraneoptera</taxon>
        <taxon>Hemiptera</taxon>
        <taxon>Sternorrhyncha</taxon>
        <taxon>Aleyrodoidea</taxon>
        <taxon>Aleyrodidae</taxon>
        <taxon>Aleyrodinae</taxon>
        <taxon>Bemisia</taxon>
    </lineage>
</organism>
<reference evidence="4" key="1">
    <citation type="submission" date="2021-12" db="EMBL/GenBank/DDBJ databases">
        <authorList>
            <person name="King R."/>
        </authorList>
    </citation>
    <scope>NUCLEOTIDE SEQUENCE</scope>
</reference>
<dbReference type="KEGG" id="btab:109041852"/>
<evidence type="ECO:0000313" key="4">
    <source>
        <dbReference type="EMBL" id="CAH0385692.1"/>
    </source>
</evidence>
<name>A0A9P0A6M2_BEMTA</name>